<dbReference type="PANTHER" id="PTHR24323:SF7">
    <property type="entry name" value="HOMEOBOX DOMAIN-CONTAINING PROTEIN"/>
    <property type="match status" value="1"/>
</dbReference>
<dbReference type="RefSeq" id="XP_035321088.1">
    <property type="nucleotide sequence ID" value="XM_035469393.1"/>
</dbReference>
<keyword evidence="2 5" id="KW-0238">DNA-binding</keyword>
<feature type="compositionally biased region" description="Polar residues" evidence="7">
    <location>
        <begin position="1"/>
        <end position="18"/>
    </location>
</feature>
<dbReference type="Pfam" id="PF00046">
    <property type="entry name" value="Homeodomain"/>
    <property type="match status" value="1"/>
</dbReference>
<evidence type="ECO:0000256" key="4">
    <source>
        <dbReference type="ARBA" id="ARBA00023242"/>
    </source>
</evidence>
<dbReference type="Gene3D" id="1.10.10.60">
    <property type="entry name" value="Homeodomain-like"/>
    <property type="match status" value="1"/>
</dbReference>
<evidence type="ECO:0000256" key="7">
    <source>
        <dbReference type="SAM" id="MobiDB-lite"/>
    </source>
</evidence>
<comment type="caution">
    <text evidence="9">The sequence shown here is derived from an EMBL/GenBank/DDBJ whole genome shotgun (WGS) entry which is preliminary data.</text>
</comment>
<dbReference type="GO" id="GO:0005634">
    <property type="term" value="C:nucleus"/>
    <property type="evidence" value="ECO:0007669"/>
    <property type="project" value="UniProtKB-SubCell"/>
</dbReference>
<dbReference type="GeneID" id="55973651"/>
<dbReference type="PROSITE" id="PS00027">
    <property type="entry name" value="HOMEOBOX_1"/>
    <property type="match status" value="1"/>
</dbReference>
<sequence>MNSKIINTPSPNGSSSNDADGHSTSFISTASSSQLSDDHDTAHDKMILEDAYRANSKPDKQARLDLVSRVSLSEKEVQVWFQNRRQNDRRKSRPLTSEELANLHHSGIRLVANSKDTFHHGESVLKVTHGPVSIGLGSPEETSLHHPHPHPSSSGLAMSASFDHHNSHSHHSRSLSEMDSNHHRDHQAPQHQDSSPNNSLSSSFPGTLGYLANRRRESGATPVTVNALSTPAPSSHYVDSSFTFRVDRSSPTAPSHCSTPQSQIRLSCSLDGKAELVPTPQQRQLQRDSNTPSTTGAGRSSPASQRSPNGADQGCTPSSRPRPREFRRSYSATTTPNSGGVRLPSISTLLNPATASGTAASSPSMPRGPSGRSRNVDAWESCAASQTRDELTAMAEKESNGDALARISLIRSSSNTSSNGHGNILQPSGVSKRNGDASRRPFQHGTKRAKLSRATSSLARLESTEKKDDQDIWLSPTADSDKENWSPSETRQQQQQQHRQQEPPSSAPRKTATTTRPEMTPLQDASSRRANSNLTKSSRVRLNAKDGGKAIAIFDDAVDGGKKLRSTEEVDGFMGVDVSPSKKGDMDVASSLLSLRRGNWEAPISF</sequence>
<evidence type="ECO:0000256" key="5">
    <source>
        <dbReference type="PROSITE-ProRule" id="PRU00108"/>
    </source>
</evidence>
<proteinExistence type="predicted"/>
<accession>A0A9P4YSR6</accession>
<dbReference type="InterPro" id="IPR001356">
    <property type="entry name" value="HD"/>
</dbReference>
<feature type="DNA-binding region" description="Homeobox" evidence="5">
    <location>
        <begin position="50"/>
        <end position="92"/>
    </location>
</feature>
<evidence type="ECO:0000256" key="1">
    <source>
        <dbReference type="ARBA" id="ARBA00004123"/>
    </source>
</evidence>
<feature type="compositionally biased region" description="Basic residues" evidence="7">
    <location>
        <begin position="441"/>
        <end position="451"/>
    </location>
</feature>
<feature type="compositionally biased region" description="Polar residues" evidence="7">
    <location>
        <begin position="279"/>
        <end position="310"/>
    </location>
</feature>
<feature type="region of interest" description="Disordered" evidence="7">
    <location>
        <begin position="412"/>
        <end position="541"/>
    </location>
</feature>
<dbReference type="CDD" id="cd00086">
    <property type="entry name" value="homeodomain"/>
    <property type="match status" value="1"/>
</dbReference>
<protein>
    <submittedName>
        <fullName evidence="9">Homeobox domain</fullName>
    </submittedName>
</protein>
<dbReference type="InterPro" id="IPR009057">
    <property type="entry name" value="Homeodomain-like_sf"/>
</dbReference>
<evidence type="ECO:0000313" key="10">
    <source>
        <dbReference type="Proteomes" id="UP000749293"/>
    </source>
</evidence>
<feature type="compositionally biased region" description="Basic and acidic residues" evidence="7">
    <location>
        <begin position="174"/>
        <end position="188"/>
    </location>
</feature>
<feature type="region of interest" description="Disordered" evidence="7">
    <location>
        <begin position="276"/>
        <end position="384"/>
    </location>
</feature>
<dbReference type="PANTHER" id="PTHR24323">
    <property type="entry name" value="CEH-10 HOMEODOMAIN-CONTAINING HOMOLOG"/>
    <property type="match status" value="1"/>
</dbReference>
<evidence type="ECO:0000256" key="2">
    <source>
        <dbReference type="ARBA" id="ARBA00023125"/>
    </source>
</evidence>
<feature type="compositionally biased region" description="Basic and acidic residues" evidence="7">
    <location>
        <begin position="36"/>
        <end position="59"/>
    </location>
</feature>
<keyword evidence="10" id="KW-1185">Reference proteome</keyword>
<evidence type="ECO:0000313" key="9">
    <source>
        <dbReference type="EMBL" id="KAF4122436.1"/>
    </source>
</evidence>
<dbReference type="GO" id="GO:0000976">
    <property type="term" value="F:transcription cis-regulatory region binding"/>
    <property type="evidence" value="ECO:0007669"/>
    <property type="project" value="TreeGrafter"/>
</dbReference>
<dbReference type="SUPFAM" id="SSF46689">
    <property type="entry name" value="Homeodomain-like"/>
    <property type="match status" value="1"/>
</dbReference>
<dbReference type="PROSITE" id="PS50071">
    <property type="entry name" value="HOMEOBOX_2"/>
    <property type="match status" value="1"/>
</dbReference>
<feature type="region of interest" description="Disordered" evidence="7">
    <location>
        <begin position="130"/>
        <end position="208"/>
    </location>
</feature>
<feature type="region of interest" description="Disordered" evidence="7">
    <location>
        <begin position="1"/>
        <end position="59"/>
    </location>
</feature>
<dbReference type="SMART" id="SM00389">
    <property type="entry name" value="HOX"/>
    <property type="match status" value="1"/>
</dbReference>
<dbReference type="InterPro" id="IPR051775">
    <property type="entry name" value="Homeobox_domain"/>
</dbReference>
<feature type="domain" description="Homeobox" evidence="8">
    <location>
        <begin position="48"/>
        <end position="91"/>
    </location>
</feature>
<dbReference type="AlphaFoldDB" id="A0A9P4YSR6"/>
<dbReference type="InterPro" id="IPR017970">
    <property type="entry name" value="Homeobox_CS"/>
</dbReference>
<dbReference type="Proteomes" id="UP000749293">
    <property type="component" value="Unassembled WGS sequence"/>
</dbReference>
<keyword evidence="4 5" id="KW-0539">Nucleus</keyword>
<evidence type="ECO:0000259" key="8">
    <source>
        <dbReference type="PROSITE" id="PS50071"/>
    </source>
</evidence>
<dbReference type="OrthoDB" id="6159439at2759"/>
<name>A0A9P4YSR6_9HYPO</name>
<dbReference type="GO" id="GO:0000981">
    <property type="term" value="F:DNA-binding transcription factor activity, RNA polymerase II-specific"/>
    <property type="evidence" value="ECO:0007669"/>
    <property type="project" value="InterPro"/>
</dbReference>
<evidence type="ECO:0000256" key="3">
    <source>
        <dbReference type="ARBA" id="ARBA00023155"/>
    </source>
</evidence>
<organism evidence="9 10">
    <name type="scientific">Geosmithia morbida</name>
    <dbReference type="NCBI Taxonomy" id="1094350"/>
    <lineage>
        <taxon>Eukaryota</taxon>
        <taxon>Fungi</taxon>
        <taxon>Dikarya</taxon>
        <taxon>Ascomycota</taxon>
        <taxon>Pezizomycotina</taxon>
        <taxon>Sordariomycetes</taxon>
        <taxon>Hypocreomycetidae</taxon>
        <taxon>Hypocreales</taxon>
        <taxon>Bionectriaceae</taxon>
        <taxon>Geosmithia</taxon>
    </lineage>
</organism>
<feature type="compositionally biased region" description="Low complexity" evidence="7">
    <location>
        <begin position="352"/>
        <end position="373"/>
    </location>
</feature>
<feature type="compositionally biased region" description="Low complexity" evidence="7">
    <location>
        <begin position="23"/>
        <end position="35"/>
    </location>
</feature>
<feature type="compositionally biased region" description="Polar residues" evidence="7">
    <location>
        <begin position="511"/>
        <end position="537"/>
    </location>
</feature>
<gene>
    <name evidence="9" type="ORF">GMORB2_7428</name>
</gene>
<reference evidence="9" key="1">
    <citation type="submission" date="2020-03" db="EMBL/GenBank/DDBJ databases">
        <title>Site-based positive gene gene selection in Geosmithia morbida across the United States reveals a broad range of putative effectors and factors for local host and environmental adapation.</title>
        <authorList>
            <person name="Onufrak A."/>
            <person name="Murdoch R.W."/>
            <person name="Gazis R."/>
            <person name="Huff M."/>
            <person name="Staton M."/>
            <person name="Klingeman W."/>
            <person name="Hadziabdic D."/>
        </authorList>
    </citation>
    <scope>NUCLEOTIDE SEQUENCE</scope>
    <source>
        <strain evidence="9">1262</strain>
    </source>
</reference>
<evidence type="ECO:0000256" key="6">
    <source>
        <dbReference type="RuleBase" id="RU000682"/>
    </source>
</evidence>
<comment type="subcellular location">
    <subcellularLocation>
        <location evidence="1 5 6">Nucleus</location>
    </subcellularLocation>
</comment>
<feature type="compositionally biased region" description="Low complexity" evidence="7">
    <location>
        <begin position="194"/>
        <end position="203"/>
    </location>
</feature>
<dbReference type="EMBL" id="JAANYQ010000009">
    <property type="protein sequence ID" value="KAF4122436.1"/>
    <property type="molecule type" value="Genomic_DNA"/>
</dbReference>
<keyword evidence="3 5" id="KW-0371">Homeobox</keyword>